<organism evidence="4">
    <name type="scientific">Gongylonema pulchrum</name>
    <dbReference type="NCBI Taxonomy" id="637853"/>
    <lineage>
        <taxon>Eukaryota</taxon>
        <taxon>Metazoa</taxon>
        <taxon>Ecdysozoa</taxon>
        <taxon>Nematoda</taxon>
        <taxon>Chromadorea</taxon>
        <taxon>Rhabditida</taxon>
        <taxon>Spirurina</taxon>
        <taxon>Spiruromorpha</taxon>
        <taxon>Spiruroidea</taxon>
        <taxon>Gongylonematidae</taxon>
        <taxon>Gongylonema</taxon>
    </lineage>
</organism>
<gene>
    <name evidence="2" type="ORF">GPUH_LOCUS22244</name>
</gene>
<sequence length="169" mass="18814">MSRLVMYFLHCCSGILVLAVLSSAQFTSQTYPDPRVDPFSCKTPTTGPVCDPSELLTFDEKKALAGRINQLFPGKSLDIIVDVIDKIGTVPTAPVDIEKFANNLKSRYQHFQDVSLCDVMVLIVNSKSDRQVFTVAGKDTKLTKEVLKAAFEQNINHFRVIFPQNSKNS</sequence>
<dbReference type="InterPro" id="IPR033438">
    <property type="entry name" value="MOLO1"/>
</dbReference>
<dbReference type="WBParaSite" id="GPUH_0002227001-mRNA-1">
    <property type="protein sequence ID" value="GPUH_0002227001-mRNA-1"/>
    <property type="gene ID" value="GPUH_0002227001"/>
</dbReference>
<proteinExistence type="predicted"/>
<dbReference type="OrthoDB" id="5864217at2759"/>
<dbReference type="AlphaFoldDB" id="A0A183EMQ2"/>
<reference evidence="2 3" key="2">
    <citation type="submission" date="2018-11" db="EMBL/GenBank/DDBJ databases">
        <authorList>
            <consortium name="Pathogen Informatics"/>
        </authorList>
    </citation>
    <scope>NUCLEOTIDE SEQUENCE [LARGE SCALE GENOMIC DNA]</scope>
</reference>
<feature type="chain" id="PRO_5043139215" evidence="1">
    <location>
        <begin position="25"/>
        <end position="169"/>
    </location>
</feature>
<keyword evidence="3" id="KW-1185">Reference proteome</keyword>
<dbReference type="EMBL" id="UYRT01094597">
    <property type="protein sequence ID" value="VDN39708.1"/>
    <property type="molecule type" value="Genomic_DNA"/>
</dbReference>
<dbReference type="PANTHER" id="PTHR33748">
    <property type="entry name" value="PROTEIN CBG04600"/>
    <property type="match status" value="1"/>
</dbReference>
<evidence type="ECO:0000313" key="2">
    <source>
        <dbReference type="EMBL" id="VDN39708.1"/>
    </source>
</evidence>
<accession>A0A183EMQ2</accession>
<name>A0A183EMQ2_9BILA</name>
<protein>
    <submittedName>
        <fullName evidence="4">DUF4783 domain-containing protein</fullName>
    </submittedName>
</protein>
<evidence type="ECO:0000256" key="1">
    <source>
        <dbReference type="SAM" id="SignalP"/>
    </source>
</evidence>
<keyword evidence="1" id="KW-0732">Signal</keyword>
<evidence type="ECO:0000313" key="3">
    <source>
        <dbReference type="Proteomes" id="UP000271098"/>
    </source>
</evidence>
<dbReference type="PANTHER" id="PTHR33748:SF3">
    <property type="entry name" value="TPM_PHOSPHATASE DOMAIN-CONTAINING PROTEIN"/>
    <property type="match status" value="1"/>
</dbReference>
<dbReference type="GO" id="GO:0005892">
    <property type="term" value="C:acetylcholine-gated channel complex"/>
    <property type="evidence" value="ECO:0007669"/>
    <property type="project" value="InterPro"/>
</dbReference>
<evidence type="ECO:0000313" key="4">
    <source>
        <dbReference type="WBParaSite" id="GPUH_0002227001-mRNA-1"/>
    </source>
</evidence>
<dbReference type="Proteomes" id="UP000271098">
    <property type="component" value="Unassembled WGS sequence"/>
</dbReference>
<feature type="signal peptide" evidence="1">
    <location>
        <begin position="1"/>
        <end position="24"/>
    </location>
</feature>
<dbReference type="Gene3D" id="3.10.310.50">
    <property type="match status" value="1"/>
</dbReference>
<dbReference type="Pfam" id="PF17175">
    <property type="entry name" value="MOLO1"/>
    <property type="match status" value="1"/>
</dbReference>
<reference evidence="4" key="1">
    <citation type="submission" date="2016-06" db="UniProtKB">
        <authorList>
            <consortium name="WormBaseParasite"/>
        </authorList>
    </citation>
    <scope>IDENTIFICATION</scope>
</reference>